<dbReference type="Proteomes" id="UP001595772">
    <property type="component" value="Unassembled WGS sequence"/>
</dbReference>
<evidence type="ECO:0000313" key="3">
    <source>
        <dbReference type="Proteomes" id="UP001595772"/>
    </source>
</evidence>
<evidence type="ECO:0000256" key="1">
    <source>
        <dbReference type="SAM" id="Coils"/>
    </source>
</evidence>
<sequence length="62" mass="7221">MNHFLSHTEIANLRHIIEEHERIANKLESLAQTSENEEISNKLQEDAEVAKLLHQQLLTTFN</sequence>
<name>A0ABV8GV62_9BACI</name>
<comment type="caution">
    <text evidence="2">The sequence shown here is derived from an EMBL/GenBank/DDBJ whole genome shotgun (WGS) entry which is preliminary data.</text>
</comment>
<proteinExistence type="predicted"/>
<keyword evidence="1" id="KW-0175">Coiled coil</keyword>
<dbReference type="EMBL" id="JBHSAO010000001">
    <property type="protein sequence ID" value="MFC4022480.1"/>
    <property type="molecule type" value="Genomic_DNA"/>
</dbReference>
<organism evidence="2 3">
    <name type="scientific">Oceanobacillus longus</name>
    <dbReference type="NCBI Taxonomy" id="930120"/>
    <lineage>
        <taxon>Bacteria</taxon>
        <taxon>Bacillati</taxon>
        <taxon>Bacillota</taxon>
        <taxon>Bacilli</taxon>
        <taxon>Bacillales</taxon>
        <taxon>Bacillaceae</taxon>
        <taxon>Oceanobacillus</taxon>
    </lineage>
</organism>
<dbReference type="RefSeq" id="WP_379494989.1">
    <property type="nucleotide sequence ID" value="NZ_JBHSAO010000001.1"/>
</dbReference>
<accession>A0ABV8GV62</accession>
<evidence type="ECO:0000313" key="2">
    <source>
        <dbReference type="EMBL" id="MFC4022480.1"/>
    </source>
</evidence>
<gene>
    <name evidence="2" type="ORF">ACFOUV_01450</name>
</gene>
<reference evidence="3" key="1">
    <citation type="journal article" date="2019" name="Int. J. Syst. Evol. Microbiol.">
        <title>The Global Catalogue of Microorganisms (GCM) 10K type strain sequencing project: providing services to taxonomists for standard genome sequencing and annotation.</title>
        <authorList>
            <consortium name="The Broad Institute Genomics Platform"/>
            <consortium name="The Broad Institute Genome Sequencing Center for Infectious Disease"/>
            <person name="Wu L."/>
            <person name="Ma J."/>
        </authorList>
    </citation>
    <scope>NUCLEOTIDE SEQUENCE [LARGE SCALE GENOMIC DNA]</scope>
    <source>
        <strain evidence="3">IBRC-M 10703</strain>
    </source>
</reference>
<feature type="coiled-coil region" evidence="1">
    <location>
        <begin position="10"/>
        <end position="37"/>
    </location>
</feature>
<keyword evidence="3" id="KW-1185">Reference proteome</keyword>
<protein>
    <submittedName>
        <fullName evidence="2">Uncharacterized protein</fullName>
    </submittedName>
</protein>